<gene>
    <name evidence="2" type="ORF">KDB89_08105</name>
</gene>
<sequence>MKVSSPTPSSVAGGRILVTLAAVVWLLGTAVGTGILGEGGVESQAGGLLSDHATLIAPHGPAFSVWLVIYVGMAGYVVWQWLPRATTSVWASATRVPAAISLALNGIWLQAAFAGLLGVSVLVMAGILVSLCWIVAIGKQLPKEGRQELVWVQVTCGLYLGWICVATVANVAAWLVDLGVPPTGENAVGLTVVMLLVVVVLAAVVLRSTTMVGFQIGFTCTVAWGLAWVGVARLTGQLISTPVGWAAVTAAGLVLVVGTIRVVQRLGSAKARPAQRSVPQG</sequence>
<dbReference type="EMBL" id="CP079216">
    <property type="protein sequence ID" value="QXT61764.1"/>
    <property type="molecule type" value="Genomic_DNA"/>
</dbReference>
<keyword evidence="1" id="KW-0812">Transmembrane</keyword>
<keyword evidence="1" id="KW-1133">Transmembrane helix</keyword>
<proteinExistence type="predicted"/>
<keyword evidence="1" id="KW-0472">Membrane</keyword>
<feature type="transmembrane region" description="Helical" evidence="1">
    <location>
        <begin position="149"/>
        <end position="175"/>
    </location>
</feature>
<feature type="transmembrane region" description="Helical" evidence="1">
    <location>
        <begin position="213"/>
        <end position="231"/>
    </location>
</feature>
<keyword evidence="3" id="KW-1185">Reference proteome</keyword>
<dbReference type="Proteomes" id="UP000824504">
    <property type="component" value="Chromosome"/>
</dbReference>
<feature type="transmembrane region" description="Helical" evidence="1">
    <location>
        <begin position="187"/>
        <end position="206"/>
    </location>
</feature>
<organism evidence="2 3">
    <name type="scientific">Tessaracoccus palaemonis</name>
    <dbReference type="NCBI Taxonomy" id="2829499"/>
    <lineage>
        <taxon>Bacteria</taxon>
        <taxon>Bacillati</taxon>
        <taxon>Actinomycetota</taxon>
        <taxon>Actinomycetes</taxon>
        <taxon>Propionibacteriales</taxon>
        <taxon>Propionibacteriaceae</taxon>
        <taxon>Tessaracoccus</taxon>
    </lineage>
</organism>
<evidence type="ECO:0000313" key="2">
    <source>
        <dbReference type="EMBL" id="QXT61764.1"/>
    </source>
</evidence>
<accession>A0ABX8SFM8</accession>
<dbReference type="PANTHER" id="PTHR33802:SF1">
    <property type="entry name" value="XK-RELATED PROTEIN"/>
    <property type="match status" value="1"/>
</dbReference>
<name>A0ABX8SFM8_9ACTN</name>
<feature type="transmembrane region" description="Helical" evidence="1">
    <location>
        <begin position="89"/>
        <end position="108"/>
    </location>
</feature>
<reference evidence="2 3" key="1">
    <citation type="submission" date="2021-07" db="EMBL/GenBank/DDBJ databases">
        <title>complete genome sequencing of Tessaracoccus sp.J1M15.</title>
        <authorList>
            <person name="Bae J.-W."/>
            <person name="Kim D.-y."/>
        </authorList>
    </citation>
    <scope>NUCLEOTIDE SEQUENCE [LARGE SCALE GENOMIC DNA]</scope>
    <source>
        <strain evidence="2 3">J1M15</strain>
    </source>
</reference>
<evidence type="ECO:0000256" key="1">
    <source>
        <dbReference type="SAM" id="Phobius"/>
    </source>
</evidence>
<protein>
    <recommendedName>
        <fullName evidence="4">Tryptophan-rich sensory protein</fullName>
    </recommendedName>
</protein>
<evidence type="ECO:0000313" key="3">
    <source>
        <dbReference type="Proteomes" id="UP000824504"/>
    </source>
</evidence>
<feature type="transmembrane region" description="Helical" evidence="1">
    <location>
        <begin position="114"/>
        <end position="137"/>
    </location>
</feature>
<dbReference type="RefSeq" id="WP_219080007.1">
    <property type="nucleotide sequence ID" value="NZ_CP079216.1"/>
</dbReference>
<dbReference type="PANTHER" id="PTHR33802">
    <property type="entry name" value="SI:CH211-161H7.5-RELATED"/>
    <property type="match status" value="1"/>
</dbReference>
<feature type="transmembrane region" description="Helical" evidence="1">
    <location>
        <begin position="56"/>
        <end position="77"/>
    </location>
</feature>
<evidence type="ECO:0008006" key="4">
    <source>
        <dbReference type="Google" id="ProtNLM"/>
    </source>
</evidence>
<feature type="transmembrane region" description="Helical" evidence="1">
    <location>
        <begin position="243"/>
        <end position="263"/>
    </location>
</feature>